<accession>A0A4S4KP17</accession>
<feature type="transmembrane region" description="Helical" evidence="1">
    <location>
        <begin position="213"/>
        <end position="231"/>
    </location>
</feature>
<protein>
    <submittedName>
        <fullName evidence="2">Uncharacterized protein</fullName>
    </submittedName>
</protein>
<comment type="caution">
    <text evidence="2">The sequence shown here is derived from an EMBL/GenBank/DDBJ whole genome shotgun (WGS) entry which is preliminary data.</text>
</comment>
<gene>
    <name evidence="2" type="ORF">EW145_g7171</name>
</gene>
<keyword evidence="1" id="KW-1133">Transmembrane helix</keyword>
<proteinExistence type="predicted"/>
<feature type="transmembrane region" description="Helical" evidence="1">
    <location>
        <begin position="69"/>
        <end position="90"/>
    </location>
</feature>
<name>A0A4S4KP17_9AGAM</name>
<feature type="transmembrane region" description="Helical" evidence="1">
    <location>
        <begin position="318"/>
        <end position="337"/>
    </location>
</feature>
<feature type="transmembrane region" description="Helical" evidence="1">
    <location>
        <begin position="349"/>
        <end position="371"/>
    </location>
</feature>
<feature type="transmembrane region" description="Helical" evidence="1">
    <location>
        <begin position="115"/>
        <end position="138"/>
    </location>
</feature>
<evidence type="ECO:0000256" key="1">
    <source>
        <dbReference type="SAM" id="Phobius"/>
    </source>
</evidence>
<feature type="transmembrane region" description="Helical" evidence="1">
    <location>
        <begin position="159"/>
        <end position="179"/>
    </location>
</feature>
<evidence type="ECO:0000313" key="2">
    <source>
        <dbReference type="EMBL" id="THG99916.1"/>
    </source>
</evidence>
<dbReference type="Proteomes" id="UP000308199">
    <property type="component" value="Unassembled WGS sequence"/>
</dbReference>
<feature type="transmembrane region" description="Helical" evidence="1">
    <location>
        <begin position="251"/>
        <end position="270"/>
    </location>
</feature>
<keyword evidence="1" id="KW-0472">Membrane</keyword>
<dbReference type="EMBL" id="SGPK01000662">
    <property type="protein sequence ID" value="THG99916.1"/>
    <property type="molecule type" value="Genomic_DNA"/>
</dbReference>
<dbReference type="AlphaFoldDB" id="A0A4S4KP17"/>
<organism evidence="2 3">
    <name type="scientific">Phellinidium pouzarii</name>
    <dbReference type="NCBI Taxonomy" id="167371"/>
    <lineage>
        <taxon>Eukaryota</taxon>
        <taxon>Fungi</taxon>
        <taxon>Dikarya</taxon>
        <taxon>Basidiomycota</taxon>
        <taxon>Agaricomycotina</taxon>
        <taxon>Agaricomycetes</taxon>
        <taxon>Hymenochaetales</taxon>
        <taxon>Hymenochaetaceae</taxon>
        <taxon>Phellinidium</taxon>
    </lineage>
</organism>
<evidence type="ECO:0000313" key="3">
    <source>
        <dbReference type="Proteomes" id="UP000308199"/>
    </source>
</evidence>
<dbReference type="OrthoDB" id="3264527at2759"/>
<keyword evidence="1" id="KW-0812">Transmembrane</keyword>
<keyword evidence="3" id="KW-1185">Reference proteome</keyword>
<feature type="transmembrane region" description="Helical" evidence="1">
    <location>
        <begin position="185"/>
        <end position="206"/>
    </location>
</feature>
<sequence length="390" mass="42527">MDGSEFATRVLSELKSYAPTVIPTLFIYIIESASPLKASYFELEPSADGSGVADTTAVDKAVKKAGSRLANGNLLFTLILFLIAAVGQFMKIDRGDAVGIDFDEPILNYTNWYDAYYAITLFRPVVFLNARALNMLCGMTSRIVFRNAEGVIGRSKIKLGYRFFVTALSILTAVGTVWTRNSICVAIFYASMVHFLVSSIVVSKVVKMKQQIIAALFFLLFSAMLFGLKFVLGADGGPQQMLDTPSSEADWLALIFSALWSASPFFLISLSYRLDHSLAHPDELLVGPPSVDGMIAGAGAAASASSAATFAEPFAKPYFHAALGGWLSAHALLAVLYSTDHFTYVPELMGMYLVYVSLPLIVLAVLVTAMVRGELRRVFAYKEEWVRKAC</sequence>
<reference evidence="2 3" key="1">
    <citation type="submission" date="2019-02" db="EMBL/GenBank/DDBJ databases">
        <title>Genome sequencing of the rare red list fungi Phellinidium pouzarii.</title>
        <authorList>
            <person name="Buettner E."/>
            <person name="Kellner H."/>
        </authorList>
    </citation>
    <scope>NUCLEOTIDE SEQUENCE [LARGE SCALE GENOMIC DNA]</scope>
    <source>
        <strain evidence="2 3">DSM 108285</strain>
    </source>
</reference>